<evidence type="ECO:0000259" key="4">
    <source>
        <dbReference type="Pfam" id="PF08241"/>
    </source>
</evidence>
<dbReference type="AlphaFoldDB" id="A0A5B0PYX8"/>
<dbReference type="Proteomes" id="UP000324748">
    <property type="component" value="Unassembled WGS sequence"/>
</dbReference>
<evidence type="ECO:0000256" key="2">
    <source>
        <dbReference type="ARBA" id="ARBA00022603"/>
    </source>
</evidence>
<dbReference type="PANTHER" id="PTHR44942:SF4">
    <property type="entry name" value="METHYLTRANSFERASE TYPE 11 DOMAIN-CONTAINING PROTEIN"/>
    <property type="match status" value="1"/>
</dbReference>
<dbReference type="Gene3D" id="3.40.50.150">
    <property type="entry name" value="Vaccinia Virus protein VP39"/>
    <property type="match status" value="1"/>
</dbReference>
<dbReference type="GO" id="GO:0032259">
    <property type="term" value="P:methylation"/>
    <property type="evidence" value="ECO:0007669"/>
    <property type="project" value="UniProtKB-KW"/>
</dbReference>
<dbReference type="SUPFAM" id="SSF53335">
    <property type="entry name" value="S-adenosyl-L-methionine-dependent methyltransferases"/>
    <property type="match status" value="1"/>
</dbReference>
<evidence type="ECO:0000313" key="8">
    <source>
        <dbReference type="Proteomes" id="UP000325313"/>
    </source>
</evidence>
<comment type="caution">
    <text evidence="5">The sequence shown here is derived from an EMBL/GenBank/DDBJ whole genome shotgun (WGS) entry which is preliminary data.</text>
</comment>
<dbReference type="EMBL" id="VSWC01000040">
    <property type="protein sequence ID" value="KAA1106103.1"/>
    <property type="molecule type" value="Genomic_DNA"/>
</dbReference>
<dbReference type="InterPro" id="IPR029063">
    <property type="entry name" value="SAM-dependent_MTases_sf"/>
</dbReference>
<evidence type="ECO:0000256" key="1">
    <source>
        <dbReference type="ARBA" id="ARBA00008361"/>
    </source>
</evidence>
<dbReference type="Proteomes" id="UP000325313">
    <property type="component" value="Unassembled WGS sequence"/>
</dbReference>
<dbReference type="CDD" id="cd02440">
    <property type="entry name" value="AdoMet_MTases"/>
    <property type="match status" value="1"/>
</dbReference>
<dbReference type="OrthoDB" id="10027013at2759"/>
<keyword evidence="2" id="KW-0489">Methyltransferase</keyword>
<evidence type="ECO:0000313" key="5">
    <source>
        <dbReference type="EMBL" id="KAA1106103.1"/>
    </source>
</evidence>
<gene>
    <name evidence="5" type="ORF">PGT21_028993</name>
    <name evidence="6" type="ORF">PGTUg99_008084</name>
</gene>
<keyword evidence="7" id="KW-1185">Reference proteome</keyword>
<evidence type="ECO:0000313" key="6">
    <source>
        <dbReference type="EMBL" id="KAA1109159.1"/>
    </source>
</evidence>
<dbReference type="Pfam" id="PF08241">
    <property type="entry name" value="Methyltransf_11"/>
    <property type="match status" value="1"/>
</dbReference>
<dbReference type="EMBL" id="VDEP01000305">
    <property type="protein sequence ID" value="KAA1109159.1"/>
    <property type="molecule type" value="Genomic_DNA"/>
</dbReference>
<dbReference type="GO" id="GO:0008757">
    <property type="term" value="F:S-adenosylmethionine-dependent methyltransferase activity"/>
    <property type="evidence" value="ECO:0007669"/>
    <property type="project" value="InterPro"/>
</dbReference>
<name>A0A5B0PYX8_PUCGR</name>
<keyword evidence="3" id="KW-0808">Transferase</keyword>
<proteinExistence type="inferred from homology"/>
<dbReference type="PANTHER" id="PTHR44942">
    <property type="entry name" value="METHYLTRANSF_11 DOMAIN-CONTAINING PROTEIN"/>
    <property type="match status" value="1"/>
</dbReference>
<dbReference type="InterPro" id="IPR013216">
    <property type="entry name" value="Methyltransf_11"/>
</dbReference>
<accession>A0A5B0PYX8</accession>
<reference evidence="7 8" key="1">
    <citation type="submission" date="2019-05" db="EMBL/GenBank/DDBJ databases">
        <title>Emergence of the Ug99 lineage of the wheat stem rust pathogen through somatic hybridization.</title>
        <authorList>
            <person name="Li F."/>
            <person name="Upadhyaya N.M."/>
            <person name="Sperschneider J."/>
            <person name="Matny O."/>
            <person name="Nguyen-Phuc H."/>
            <person name="Mago R."/>
            <person name="Raley C."/>
            <person name="Miller M.E."/>
            <person name="Silverstein K.A.T."/>
            <person name="Henningsen E."/>
            <person name="Hirsch C.D."/>
            <person name="Visser B."/>
            <person name="Pretorius Z.A."/>
            <person name="Steffenson B.J."/>
            <person name="Schwessinger B."/>
            <person name="Dodds P.N."/>
            <person name="Figueroa M."/>
        </authorList>
    </citation>
    <scope>NUCLEOTIDE SEQUENCE [LARGE SCALE GENOMIC DNA]</scope>
    <source>
        <strain evidence="5">21-0</strain>
        <strain evidence="6 8">Ug99</strain>
    </source>
</reference>
<evidence type="ECO:0000256" key="3">
    <source>
        <dbReference type="ARBA" id="ARBA00022679"/>
    </source>
</evidence>
<dbReference type="InterPro" id="IPR051052">
    <property type="entry name" value="Diverse_substrate_MTase"/>
</dbReference>
<comment type="similarity">
    <text evidence="1">Belongs to the methyltransferase superfamily.</text>
</comment>
<feature type="domain" description="Methyltransferase type 11" evidence="4">
    <location>
        <begin position="55"/>
        <end position="143"/>
    </location>
</feature>
<evidence type="ECO:0000313" key="7">
    <source>
        <dbReference type="Proteomes" id="UP000324748"/>
    </source>
</evidence>
<protein>
    <recommendedName>
        <fullName evidence="4">Methyltransferase type 11 domain-containing protein</fullName>
    </recommendedName>
</protein>
<sequence>MSTSFSNPDYSAKSYLDHRPRYPQQLYQTILDFHNTPSTTADITDYPTPQTKLALDLGCGPGIATSELVPHFEKVVAVDESEPMIQIASGHLPHVDCRVGSATRIPIESGTVDLITVATAAHWFPDQWWEEASRVLKPGGTVAVWTVSHQMMIEPSHPKTREFNELQVRLVEAFRTYLTAGNQYVIDMYDTLPLPSAELRFGPLQRIVWNREKVDDLKMFMGSKFNIDTLRKRLHTYSPIYRWRTDNPTKKDTEDDPVEHMFSNLKKISGWDDSTEFTAGHPLALIMIKKLG</sequence>
<organism evidence="5 7">
    <name type="scientific">Puccinia graminis f. sp. tritici</name>
    <dbReference type="NCBI Taxonomy" id="56615"/>
    <lineage>
        <taxon>Eukaryota</taxon>
        <taxon>Fungi</taxon>
        <taxon>Dikarya</taxon>
        <taxon>Basidiomycota</taxon>
        <taxon>Pucciniomycotina</taxon>
        <taxon>Pucciniomycetes</taxon>
        <taxon>Pucciniales</taxon>
        <taxon>Pucciniaceae</taxon>
        <taxon>Puccinia</taxon>
    </lineage>
</organism>